<sequence>MDASAEKPTPLASSNSGIPTPSGGRQQLSSKPHTGKTRRPTEDAARRLSRWLLDNQVAFSFNLVALLFFTHACIPAARQYTSKFFTLSYRNDKTGKYAAGHDDLYLMAFFIVLLTGLHAFCMDHILAPLASRWGVLGNKDATRFAEQGWMLMYYNAFWPVGMYLYYNSKYFLNMEELWTDWPQREIDGLMKAYILGQWGFWIQMVLVINIEERRKDHWQMLTHHFVTIALLAGSYAYHQTRVGNLILILMDAIDLFLPLAKCLKYLGFTTICDVIFGGFIISWVLARHVLYMVTCWSIYSDLPRMTPPACYRGSADNLEGPLPIPTTGRSHLLEPFRNPSGVVCLGHGIMYVFLSFLLALQAMMIMWFTVIVRIVVRMLQGKRAEDLRSNSEAEESDQVEEMEDDGPQQPRYLEKECVGEAIDWAARERRAAGARGTGNSSGVSFAGHRDRKELLNRIGCEKQIE</sequence>
<dbReference type="Pfam" id="PF03798">
    <property type="entry name" value="TRAM_LAG1_CLN8"/>
    <property type="match status" value="1"/>
</dbReference>
<dbReference type="AlphaFoldDB" id="E9DZ25"/>
<feature type="transmembrane region" description="Helical" evidence="8">
    <location>
        <begin position="104"/>
        <end position="127"/>
    </location>
</feature>
<dbReference type="OMA" id="FTHACIP"/>
<keyword evidence="5 6" id="KW-0472">Membrane</keyword>
<dbReference type="GO" id="GO:0050291">
    <property type="term" value="F:sphingosine N-acyltransferase activity"/>
    <property type="evidence" value="ECO:0007669"/>
    <property type="project" value="InterPro"/>
</dbReference>
<dbReference type="GO" id="GO:0016020">
    <property type="term" value="C:membrane"/>
    <property type="evidence" value="ECO:0007669"/>
    <property type="project" value="UniProtKB-SubCell"/>
</dbReference>
<evidence type="ECO:0000259" key="9">
    <source>
        <dbReference type="PROSITE" id="PS50922"/>
    </source>
</evidence>
<evidence type="ECO:0000313" key="11">
    <source>
        <dbReference type="Proteomes" id="UP000002499"/>
    </source>
</evidence>
<protein>
    <submittedName>
        <fullName evidence="10">TRAM1-like protein &amp; fumonisin</fullName>
    </submittedName>
</protein>
<dbReference type="PANTHER" id="PTHR12560">
    <property type="entry name" value="LONGEVITY ASSURANCE FACTOR 1 LAG1"/>
    <property type="match status" value="1"/>
</dbReference>
<gene>
    <name evidence="10" type="ORF">MAC_02873</name>
</gene>
<evidence type="ECO:0000313" key="10">
    <source>
        <dbReference type="EMBL" id="EFY90987.1"/>
    </source>
</evidence>
<keyword evidence="4 8" id="KW-1133">Transmembrane helix</keyword>
<dbReference type="OrthoDB" id="537032at2759"/>
<feature type="compositionally biased region" description="Polar residues" evidence="7">
    <location>
        <begin position="11"/>
        <end position="32"/>
    </location>
</feature>
<evidence type="ECO:0000256" key="5">
    <source>
        <dbReference type="ARBA" id="ARBA00023136"/>
    </source>
</evidence>
<dbReference type="STRING" id="655827.E9DZ25"/>
<comment type="subcellular location">
    <subcellularLocation>
        <location evidence="1">Membrane</location>
        <topology evidence="1">Multi-pass membrane protein</topology>
    </subcellularLocation>
</comment>
<evidence type="ECO:0000256" key="3">
    <source>
        <dbReference type="ARBA" id="ARBA00022692"/>
    </source>
</evidence>
<dbReference type="Proteomes" id="UP000002499">
    <property type="component" value="Unassembled WGS sequence"/>
</dbReference>
<feature type="domain" description="TLC" evidence="9">
    <location>
        <begin position="142"/>
        <end position="380"/>
    </location>
</feature>
<organism evidence="11">
    <name type="scientific">Metarhizium acridum (strain CQMa 102)</name>
    <dbReference type="NCBI Taxonomy" id="655827"/>
    <lineage>
        <taxon>Eukaryota</taxon>
        <taxon>Fungi</taxon>
        <taxon>Dikarya</taxon>
        <taxon>Ascomycota</taxon>
        <taxon>Pezizomycotina</taxon>
        <taxon>Sordariomycetes</taxon>
        <taxon>Hypocreomycetidae</taxon>
        <taxon>Hypocreales</taxon>
        <taxon>Clavicipitaceae</taxon>
        <taxon>Metarhizium</taxon>
    </lineage>
</organism>
<feature type="transmembrane region" description="Helical" evidence="8">
    <location>
        <begin position="349"/>
        <end position="376"/>
    </location>
</feature>
<feature type="compositionally biased region" description="Acidic residues" evidence="7">
    <location>
        <begin position="392"/>
        <end position="406"/>
    </location>
</feature>
<dbReference type="HOGENOM" id="CLU_028277_2_2_1"/>
<name>E9DZ25_METAQ</name>
<keyword evidence="11" id="KW-1185">Reference proteome</keyword>
<accession>E9DZ25</accession>
<dbReference type="PANTHER" id="PTHR12560:SF0">
    <property type="entry name" value="LD18904P"/>
    <property type="match status" value="1"/>
</dbReference>
<reference evidence="10 11" key="1">
    <citation type="journal article" date="2011" name="PLoS Genet.">
        <title>Genome sequencing and comparative transcriptomics of the model entomopathogenic fungi Metarhizium anisopliae and M. acridum.</title>
        <authorList>
            <person name="Gao Q."/>
            <person name="Jin K."/>
            <person name="Ying S.H."/>
            <person name="Zhang Y."/>
            <person name="Xiao G."/>
            <person name="Shang Y."/>
            <person name="Duan Z."/>
            <person name="Hu X."/>
            <person name="Xie X.Q."/>
            <person name="Zhou G."/>
            <person name="Peng G."/>
            <person name="Luo Z."/>
            <person name="Huang W."/>
            <person name="Wang B."/>
            <person name="Fang W."/>
            <person name="Wang S."/>
            <person name="Zhong Y."/>
            <person name="Ma L.J."/>
            <person name="St Leger R.J."/>
            <person name="Zhao G.P."/>
            <person name="Pei Y."/>
            <person name="Feng M.G."/>
            <person name="Xia Y."/>
            <person name="Wang C."/>
        </authorList>
    </citation>
    <scope>NUCLEOTIDE SEQUENCE [LARGE SCALE GENOMIC DNA]</scope>
    <source>
        <strain evidence="10 11">CQMa 102</strain>
    </source>
</reference>
<feature type="transmembrane region" description="Helical" evidence="8">
    <location>
        <begin position="186"/>
        <end position="208"/>
    </location>
</feature>
<dbReference type="EMBL" id="GL698485">
    <property type="protein sequence ID" value="EFY90987.1"/>
    <property type="molecule type" value="Genomic_DNA"/>
</dbReference>
<dbReference type="PROSITE" id="PS50922">
    <property type="entry name" value="TLC"/>
    <property type="match status" value="1"/>
</dbReference>
<evidence type="ECO:0000256" key="8">
    <source>
        <dbReference type="SAM" id="Phobius"/>
    </source>
</evidence>
<dbReference type="InterPro" id="IPR006634">
    <property type="entry name" value="TLC-dom"/>
</dbReference>
<dbReference type="SMART" id="SM00724">
    <property type="entry name" value="TLC"/>
    <property type="match status" value="1"/>
</dbReference>
<dbReference type="InterPro" id="IPR016439">
    <property type="entry name" value="Lag1/Lac1-like"/>
</dbReference>
<feature type="transmembrane region" description="Helical" evidence="8">
    <location>
        <begin position="148"/>
        <end position="166"/>
    </location>
</feature>
<evidence type="ECO:0000256" key="4">
    <source>
        <dbReference type="ARBA" id="ARBA00022989"/>
    </source>
</evidence>
<evidence type="ECO:0000256" key="6">
    <source>
        <dbReference type="PROSITE-ProRule" id="PRU00205"/>
    </source>
</evidence>
<evidence type="ECO:0000256" key="2">
    <source>
        <dbReference type="ARBA" id="ARBA00009808"/>
    </source>
</evidence>
<evidence type="ECO:0000256" key="1">
    <source>
        <dbReference type="ARBA" id="ARBA00004141"/>
    </source>
</evidence>
<dbReference type="eggNOG" id="KOG1607">
    <property type="taxonomic scope" value="Eukaryota"/>
</dbReference>
<keyword evidence="3 6" id="KW-0812">Transmembrane</keyword>
<feature type="region of interest" description="Disordered" evidence="7">
    <location>
        <begin position="1"/>
        <end position="41"/>
    </location>
</feature>
<dbReference type="GO" id="GO:0046513">
    <property type="term" value="P:ceramide biosynthetic process"/>
    <property type="evidence" value="ECO:0007669"/>
    <property type="project" value="InterPro"/>
</dbReference>
<feature type="transmembrane region" description="Helical" evidence="8">
    <location>
        <begin position="275"/>
        <end position="299"/>
    </location>
</feature>
<proteinExistence type="inferred from homology"/>
<feature type="region of interest" description="Disordered" evidence="7">
    <location>
        <begin position="386"/>
        <end position="412"/>
    </location>
</feature>
<dbReference type="InParanoid" id="E9DZ25"/>
<feature type="transmembrane region" description="Helical" evidence="8">
    <location>
        <begin position="57"/>
        <end position="77"/>
    </location>
</feature>
<comment type="similarity">
    <text evidence="2">Belongs to the sphingosine N-acyltransferase family.</text>
</comment>
<evidence type="ECO:0000256" key="7">
    <source>
        <dbReference type="SAM" id="MobiDB-lite"/>
    </source>
</evidence>